<gene>
    <name evidence="2" type="ORF">PXX05_08040</name>
</gene>
<feature type="transmembrane region" description="Helical" evidence="1">
    <location>
        <begin position="323"/>
        <end position="339"/>
    </location>
</feature>
<feature type="transmembrane region" description="Helical" evidence="1">
    <location>
        <begin position="76"/>
        <end position="94"/>
    </location>
</feature>
<organism evidence="2 3">
    <name type="scientific">Legionella cardiaca</name>
    <dbReference type="NCBI Taxonomy" id="1071983"/>
    <lineage>
        <taxon>Bacteria</taxon>
        <taxon>Pseudomonadati</taxon>
        <taxon>Pseudomonadota</taxon>
        <taxon>Gammaproteobacteria</taxon>
        <taxon>Legionellales</taxon>
        <taxon>Legionellaceae</taxon>
        <taxon>Legionella</taxon>
    </lineage>
</organism>
<name>A0ABY8AMF4_9GAMM</name>
<reference evidence="2 3" key="1">
    <citation type="submission" date="2023-02" db="EMBL/GenBank/DDBJ databases">
        <title>Genome Sequence of L. cardiaca H63T.</title>
        <authorList>
            <person name="Lopez A.E."/>
            <person name="Cianciotto N.P."/>
        </authorList>
    </citation>
    <scope>NUCLEOTIDE SEQUENCE [LARGE SCALE GENOMIC DNA]</scope>
    <source>
        <strain evidence="2 3">H63</strain>
    </source>
</reference>
<evidence type="ECO:0000313" key="3">
    <source>
        <dbReference type="Proteomes" id="UP001222087"/>
    </source>
</evidence>
<evidence type="ECO:0000256" key="1">
    <source>
        <dbReference type="SAM" id="Phobius"/>
    </source>
</evidence>
<keyword evidence="3" id="KW-1185">Reference proteome</keyword>
<evidence type="ECO:0000313" key="2">
    <source>
        <dbReference type="EMBL" id="WED41884.1"/>
    </source>
</evidence>
<dbReference type="InterPro" id="IPR049458">
    <property type="entry name" value="EpsG-like"/>
</dbReference>
<dbReference type="RefSeq" id="WP_275087708.1">
    <property type="nucleotide sequence ID" value="NZ_CP119078.1"/>
</dbReference>
<feature type="transmembrane region" description="Helical" evidence="1">
    <location>
        <begin position="206"/>
        <end position="223"/>
    </location>
</feature>
<feature type="transmembrane region" description="Helical" evidence="1">
    <location>
        <begin position="50"/>
        <end position="70"/>
    </location>
</feature>
<feature type="transmembrane region" description="Helical" evidence="1">
    <location>
        <begin position="130"/>
        <end position="147"/>
    </location>
</feature>
<feature type="transmembrane region" description="Helical" evidence="1">
    <location>
        <begin position="106"/>
        <end position="124"/>
    </location>
</feature>
<feature type="transmembrane region" description="Helical" evidence="1">
    <location>
        <begin position="182"/>
        <end position="199"/>
    </location>
</feature>
<feature type="transmembrane region" description="Helical" evidence="1">
    <location>
        <begin position="243"/>
        <end position="262"/>
    </location>
</feature>
<feature type="transmembrane region" description="Helical" evidence="1">
    <location>
        <begin position="274"/>
        <end position="292"/>
    </location>
</feature>
<dbReference type="EMBL" id="CP119078">
    <property type="protein sequence ID" value="WED41884.1"/>
    <property type="molecule type" value="Genomic_DNA"/>
</dbReference>
<protein>
    <submittedName>
        <fullName evidence="2">EpsG family protein</fullName>
    </submittedName>
</protein>
<feature type="transmembrane region" description="Helical" evidence="1">
    <location>
        <begin position="6"/>
        <end position="29"/>
    </location>
</feature>
<accession>A0ABY8AMF4</accession>
<feature type="transmembrane region" description="Helical" evidence="1">
    <location>
        <begin position="154"/>
        <end position="176"/>
    </location>
</feature>
<dbReference type="Proteomes" id="UP001222087">
    <property type="component" value="Chromosome"/>
</dbReference>
<feature type="transmembrane region" description="Helical" evidence="1">
    <location>
        <begin position="298"/>
        <end position="316"/>
    </location>
</feature>
<keyword evidence="1" id="KW-0472">Membrane</keyword>
<keyword evidence="1" id="KW-0812">Transmembrane</keyword>
<sequence>MKIRLTTLQVFSLLIPILVLLVFSIGFRPEDTGTDTKNYLFFYNSVNKNFLLLWPLEYGFQAILFFFSFFSASPPVYLSSIALIDLILIFFLIRKLSSFLDNKIDGYRLFFLLATFFFLSPFFFAIMVNVLRHGTAILSLFVFYITLASRRRLYALVPLALIALGFHKAALIMIIFSPLMFLPYWLILAGTLVLGFCYLSGLTVKLIYLISALTNFDLYSKIAGYASSSSDGVHYVSGVRYDFALFTVALGTVFHVLQKYFLAVEDRPIFCELLKHYWILVLPFFFFGFGPFSDRYLLPGWLYLSILSAVFLGLLVRKYSIRIGWDFIIFLCSLLYFMIKVQVL</sequence>
<proteinExistence type="predicted"/>
<dbReference type="Pfam" id="PF14897">
    <property type="entry name" value="EpsG"/>
    <property type="match status" value="1"/>
</dbReference>
<keyword evidence="1" id="KW-1133">Transmembrane helix</keyword>